<feature type="domain" description="Glycoside hydrolase family 65 central catalytic" evidence="3">
    <location>
        <begin position="382"/>
        <end position="589"/>
    </location>
</feature>
<dbReference type="InterPro" id="IPR008928">
    <property type="entry name" value="6-hairpin_glycosidase_sf"/>
</dbReference>
<dbReference type="Pfam" id="PF03633">
    <property type="entry name" value="Glyco_hydro_65C"/>
    <property type="match status" value="1"/>
</dbReference>
<dbReference type="InterPro" id="IPR011013">
    <property type="entry name" value="Gal_mutarotase_sf_dom"/>
</dbReference>
<dbReference type="PANTHER" id="PTHR11051">
    <property type="entry name" value="GLYCOSYL HYDROLASE-RELATED"/>
    <property type="match status" value="1"/>
</dbReference>
<dbReference type="RefSeq" id="WP_242332283.1">
    <property type="nucleotide sequence ID" value="NZ_CP071872.1"/>
</dbReference>
<dbReference type="Pfam" id="PF03632">
    <property type="entry name" value="Glyco_hydro_65m"/>
    <property type="match status" value="2"/>
</dbReference>
<dbReference type="InterPro" id="IPR005196">
    <property type="entry name" value="Glyco_hydro_65_N"/>
</dbReference>
<dbReference type="EMBL" id="CP071872">
    <property type="protein sequence ID" value="UNM13403.1"/>
    <property type="molecule type" value="Genomic_DNA"/>
</dbReference>
<dbReference type="InterPro" id="IPR037018">
    <property type="entry name" value="GH65_N"/>
</dbReference>
<dbReference type="Pfam" id="PF03636">
    <property type="entry name" value="Glyco_hydro_65N"/>
    <property type="match status" value="1"/>
</dbReference>
<dbReference type="PANTHER" id="PTHR11051:SF8">
    <property type="entry name" value="PROTEIN-GLUCOSYLGALACTOSYLHYDROXYLYSINE GLUCOSIDASE"/>
    <property type="match status" value="1"/>
</dbReference>
<name>A0ABY3WUD5_9ACTN</name>
<dbReference type="Gene3D" id="2.70.98.40">
    <property type="entry name" value="Glycoside hydrolase, family 65, N-terminal domain"/>
    <property type="match status" value="1"/>
</dbReference>
<dbReference type="InterPro" id="IPR005194">
    <property type="entry name" value="Glyco_hydro_65_C"/>
</dbReference>
<reference evidence="6 7" key="1">
    <citation type="submission" date="2021-03" db="EMBL/GenBank/DDBJ databases">
        <title>Complete genome of Streptomyces formicae strain 1H-GS9 (DSM 100524).</title>
        <authorList>
            <person name="Atanasov K.E."/>
            <person name="Altabella T."/>
            <person name="Ferrer A."/>
        </authorList>
    </citation>
    <scope>NUCLEOTIDE SEQUENCE [LARGE SCALE GENOMIC DNA]</scope>
    <source>
        <strain evidence="6 7">1H-GS9</strain>
    </source>
</reference>
<dbReference type="GO" id="GO:0016787">
    <property type="term" value="F:hydrolase activity"/>
    <property type="evidence" value="ECO:0007669"/>
    <property type="project" value="UniProtKB-KW"/>
</dbReference>
<sequence length="779" mass="83182">MTDTRSGPGTGPSRGPTTGAASGPASGPGTGAASGPSTGAGTDAASGPSSDTASDEWVLTADDPVTDHHPAFTGNGYLAARVPAAGNGFADGPVRTQFHVVGLYTGHAGEWSRKAALPAWSALDVGDGSGTFNEAFPCGSTESEHAELVGGDWAAVGIPLPVTPRGIDAYRQCLDLRTGVITTAARWTSPAGRVADVRYELLTDRSRPHVAAVTVTVTPHWSGRLEVTDSLDGRAASRLRDVRTDAGQGQVRFTAVAEGSGIPAAVVSVLRGPGGAPCASPGDAAQRLDVAAVAGDTYTFTKYVGIATGHDTDDPLALARRAAEDAARAGYERLAADNARVWLREWEGDIVVRGDARLQRQVRAAKFYLLTSVREGSPWSPSPAGLSSDGYNGHVFWDTETWIWPSLLAQHPGIAGSVLDYRVDRLGAARAYAADGGHRGVRFPWESGLHGAEDTPSWAPFGRYELHVSSDVALAFRQFWLATGDERWLRDKGRPVLAGVADFWASRAAADADGSYHIRGVIPPDEYAEDPHDDSVYTNVAARACLRFAAEAAVALGERPDPRWTEVADGLVVLFDERLGVHPEFAGYAGERIKQADVVMLTYPWEHEQPEEVTRADLAYYRPRTHEDGPSMTDSVHSVVYAALGDAKAAFEHTRRSVEPFVRPPFAQFAEGRTGGAFTFLTGHGGFLQEFLYGYSGLRWRADHVELAPILPDELDGITLRGLRWRGRTFEVDIRRVRTTVRLCEGAPLPVEAGAARHRVPPGGEITVATRRHAPGGAD</sequence>
<feature type="domain" description="Glycoside hydrolase family 65 C-terminal" evidence="4">
    <location>
        <begin position="698"/>
        <end position="753"/>
    </location>
</feature>
<evidence type="ECO:0000313" key="7">
    <source>
        <dbReference type="Proteomes" id="UP000828924"/>
    </source>
</evidence>
<keyword evidence="1" id="KW-0326">Glycosidase</keyword>
<keyword evidence="7" id="KW-1185">Reference proteome</keyword>
<evidence type="ECO:0000259" key="5">
    <source>
        <dbReference type="Pfam" id="PF03636"/>
    </source>
</evidence>
<dbReference type="InterPro" id="IPR005195">
    <property type="entry name" value="Glyco_hydro_65_M"/>
</dbReference>
<evidence type="ECO:0000256" key="1">
    <source>
        <dbReference type="ARBA" id="ARBA00023295"/>
    </source>
</evidence>
<feature type="compositionally biased region" description="Low complexity" evidence="2">
    <location>
        <begin position="33"/>
        <end position="51"/>
    </location>
</feature>
<dbReference type="InterPro" id="IPR012341">
    <property type="entry name" value="6hp_glycosidase-like_sf"/>
</dbReference>
<gene>
    <name evidence="6" type="ORF">J4032_19655</name>
</gene>
<feature type="compositionally biased region" description="Low complexity" evidence="2">
    <location>
        <begin position="1"/>
        <end position="25"/>
    </location>
</feature>
<evidence type="ECO:0000313" key="6">
    <source>
        <dbReference type="EMBL" id="UNM13403.1"/>
    </source>
</evidence>
<protein>
    <submittedName>
        <fullName evidence="6">Glycoside hydrolase family 65 protein</fullName>
    </submittedName>
</protein>
<evidence type="ECO:0000256" key="2">
    <source>
        <dbReference type="SAM" id="MobiDB-lite"/>
    </source>
</evidence>
<proteinExistence type="predicted"/>
<dbReference type="Gene3D" id="1.50.10.10">
    <property type="match status" value="1"/>
</dbReference>
<accession>A0ABY3WUD5</accession>
<feature type="domain" description="Glycoside hydrolase family 65 central catalytic" evidence="3">
    <location>
        <begin position="593"/>
        <end position="659"/>
    </location>
</feature>
<evidence type="ECO:0000259" key="3">
    <source>
        <dbReference type="Pfam" id="PF03632"/>
    </source>
</evidence>
<evidence type="ECO:0000259" key="4">
    <source>
        <dbReference type="Pfam" id="PF03633"/>
    </source>
</evidence>
<feature type="domain" description="Glycoside hydrolase family 65 N-terminal" evidence="5">
    <location>
        <begin position="166"/>
        <end position="309"/>
    </location>
</feature>
<dbReference type="Gene3D" id="2.60.420.10">
    <property type="entry name" value="Maltose phosphorylase, domain 3"/>
    <property type="match status" value="1"/>
</dbReference>
<dbReference type="SUPFAM" id="SSF74650">
    <property type="entry name" value="Galactose mutarotase-like"/>
    <property type="match status" value="1"/>
</dbReference>
<feature type="region of interest" description="Disordered" evidence="2">
    <location>
        <begin position="1"/>
        <end position="55"/>
    </location>
</feature>
<dbReference type="SUPFAM" id="SSF48208">
    <property type="entry name" value="Six-hairpin glycosidases"/>
    <property type="match status" value="1"/>
</dbReference>
<dbReference type="Proteomes" id="UP000828924">
    <property type="component" value="Chromosome"/>
</dbReference>
<organism evidence="6 7">
    <name type="scientific">Streptomyces formicae</name>
    <dbReference type="NCBI Taxonomy" id="1616117"/>
    <lineage>
        <taxon>Bacteria</taxon>
        <taxon>Bacillati</taxon>
        <taxon>Actinomycetota</taxon>
        <taxon>Actinomycetes</taxon>
        <taxon>Kitasatosporales</taxon>
        <taxon>Streptomycetaceae</taxon>
        <taxon>Streptomyces</taxon>
    </lineage>
</organism>
<keyword evidence="6" id="KW-0378">Hydrolase</keyword>